<dbReference type="VEuPathDB" id="ToxoDB:cyc_05438"/>
<evidence type="ECO:0000313" key="2">
    <source>
        <dbReference type="Proteomes" id="UP000095192"/>
    </source>
</evidence>
<dbReference type="AlphaFoldDB" id="A0A1D3CXG1"/>
<evidence type="ECO:0000313" key="1">
    <source>
        <dbReference type="EMBL" id="OEH75902.1"/>
    </source>
</evidence>
<dbReference type="Proteomes" id="UP000095192">
    <property type="component" value="Unassembled WGS sequence"/>
</dbReference>
<reference evidence="1 2" key="1">
    <citation type="journal article" date="2016" name="BMC Genomics">
        <title>Comparative genomics reveals Cyclospora cayetanensis possesses coccidia-like metabolism and invasion components but unique surface antigens.</title>
        <authorList>
            <person name="Liu S."/>
            <person name="Wang L."/>
            <person name="Zheng H."/>
            <person name="Xu Z."/>
            <person name="Roellig D.M."/>
            <person name="Li N."/>
            <person name="Frace M.A."/>
            <person name="Tang K."/>
            <person name="Arrowood M.J."/>
            <person name="Moss D.M."/>
            <person name="Zhang L."/>
            <person name="Feng Y."/>
            <person name="Xiao L."/>
        </authorList>
    </citation>
    <scope>NUCLEOTIDE SEQUENCE [LARGE SCALE GENOMIC DNA]</scope>
    <source>
        <strain evidence="1 2">CHN_HEN01</strain>
    </source>
</reference>
<name>A0A1D3CXG1_9EIME</name>
<gene>
    <name evidence="1" type="ORF">cyc_05438</name>
</gene>
<dbReference type="InParanoid" id="A0A1D3CXG1"/>
<organism evidence="1 2">
    <name type="scientific">Cyclospora cayetanensis</name>
    <dbReference type="NCBI Taxonomy" id="88456"/>
    <lineage>
        <taxon>Eukaryota</taxon>
        <taxon>Sar</taxon>
        <taxon>Alveolata</taxon>
        <taxon>Apicomplexa</taxon>
        <taxon>Conoidasida</taxon>
        <taxon>Coccidia</taxon>
        <taxon>Eucoccidiorida</taxon>
        <taxon>Eimeriorina</taxon>
        <taxon>Eimeriidae</taxon>
        <taxon>Cyclospora</taxon>
    </lineage>
</organism>
<comment type="caution">
    <text evidence="1">The sequence shown here is derived from an EMBL/GenBank/DDBJ whole genome shotgun (WGS) entry which is preliminary data.</text>
</comment>
<accession>A0A1D3CXG1</accession>
<dbReference type="EMBL" id="JROU02001594">
    <property type="protein sequence ID" value="OEH75902.1"/>
    <property type="molecule type" value="Genomic_DNA"/>
</dbReference>
<sequence>MAIGQQDPREKQASRLNPIGYAMVSEKKASTPMNSCVDSKKSSAACIHALEWFADPAAAATPAKTAKCVDALANAVAGQVAAHLQAATEATGVAVRGASSLDFCGGAIKPTLPLKACGQNPMSFAAERHNKQARFLQISVADDSPLHRYENVSKGCFSEREQQLLNCMAASFAAVQM</sequence>
<keyword evidence="2" id="KW-1185">Reference proteome</keyword>
<protein>
    <submittedName>
        <fullName evidence="1">Uncharacterized protein</fullName>
    </submittedName>
</protein>
<proteinExistence type="predicted"/>